<accession>Q311R7</accession>
<keyword evidence="2" id="KW-1185">Reference proteome</keyword>
<gene>
    <name evidence="1" type="ordered locus">Dde_1532</name>
</gene>
<proteinExistence type="predicted"/>
<dbReference type="RefSeq" id="WP_011367491.1">
    <property type="nucleotide sequence ID" value="NC_007519.1"/>
</dbReference>
<dbReference type="Proteomes" id="UP000002710">
    <property type="component" value="Chromosome"/>
</dbReference>
<evidence type="ECO:0000313" key="2">
    <source>
        <dbReference type="Proteomes" id="UP000002710"/>
    </source>
</evidence>
<reference evidence="1 2" key="1">
    <citation type="journal article" date="2011" name="J. Bacteriol.">
        <title>Complete genome sequence and updated annotation of Desulfovibrio alaskensis G20.</title>
        <authorList>
            <person name="Hauser L.J."/>
            <person name="Land M.L."/>
            <person name="Brown S.D."/>
            <person name="Larimer F."/>
            <person name="Keller K.L."/>
            <person name="Rapp-Giles B.J."/>
            <person name="Price M.N."/>
            <person name="Lin M."/>
            <person name="Bruce D.C."/>
            <person name="Detter J.C."/>
            <person name="Tapia R."/>
            <person name="Han C.S."/>
            <person name="Goodwin L.A."/>
            <person name="Cheng J.F."/>
            <person name="Pitluck S."/>
            <person name="Copeland A."/>
            <person name="Lucas S."/>
            <person name="Nolan M."/>
            <person name="Lapidus A.L."/>
            <person name="Palumbo A.V."/>
            <person name="Wall J.D."/>
        </authorList>
    </citation>
    <scope>NUCLEOTIDE SEQUENCE [LARGE SCALE GENOMIC DNA]</scope>
    <source>
        <strain evidence="2">ATCC BAA 1058 / DSM 17464 / G20</strain>
    </source>
</reference>
<organism evidence="1 2">
    <name type="scientific">Oleidesulfovibrio alaskensis (strain ATCC BAA-1058 / DSM 17464 / G20)</name>
    <name type="common">Desulfovibrio alaskensis</name>
    <dbReference type="NCBI Taxonomy" id="207559"/>
    <lineage>
        <taxon>Bacteria</taxon>
        <taxon>Pseudomonadati</taxon>
        <taxon>Thermodesulfobacteriota</taxon>
        <taxon>Desulfovibrionia</taxon>
        <taxon>Desulfovibrionales</taxon>
        <taxon>Desulfovibrionaceae</taxon>
        <taxon>Oleidesulfovibrio</taxon>
    </lineage>
</organism>
<evidence type="ECO:0000313" key="1">
    <source>
        <dbReference type="EMBL" id="ABB38329.1"/>
    </source>
</evidence>
<name>Q311R7_OLEA2</name>
<protein>
    <submittedName>
        <fullName evidence="1">Uncharacterized protein</fullName>
    </submittedName>
</protein>
<dbReference type="HOGENOM" id="CLU_2080961_0_0_7"/>
<dbReference type="AlphaFoldDB" id="Q311R7"/>
<dbReference type="KEGG" id="dde:Dde_1532"/>
<dbReference type="EMBL" id="CP000112">
    <property type="protein sequence ID" value="ABB38329.1"/>
    <property type="molecule type" value="Genomic_DNA"/>
</dbReference>
<sequence>MSGKTPPLSAAEQAELLARVRQALGDRRTEDLLHMPLRQAMIEEYQRMGAASLQLLNMLGRYGFAQHLTGPDHARYQDIMNTLAESATRCTTLVGKSRRLDEDALLAGADAECPVLN</sequence>